<dbReference type="Pfam" id="PF04851">
    <property type="entry name" value="ResIII"/>
    <property type="match status" value="1"/>
</dbReference>
<dbReference type="PANTHER" id="PTHR47396">
    <property type="entry name" value="TYPE I RESTRICTION ENZYME ECOKI R PROTEIN"/>
    <property type="match status" value="1"/>
</dbReference>
<feature type="domain" description="Helicase ATP-binding" evidence="1">
    <location>
        <begin position="15"/>
        <end position="170"/>
    </location>
</feature>
<dbReference type="InterPro" id="IPR050742">
    <property type="entry name" value="Helicase_Restrict-Modif_Enz"/>
</dbReference>
<dbReference type="InterPro" id="IPR001650">
    <property type="entry name" value="Helicase_C-like"/>
</dbReference>
<dbReference type="EMBL" id="CP002200">
    <property type="protein sequence ID" value="ADN18097.1"/>
    <property type="molecule type" value="Genomic_DNA"/>
</dbReference>
<feature type="domain" description="Helicase C-terminal" evidence="2">
    <location>
        <begin position="225"/>
        <end position="372"/>
    </location>
</feature>
<dbReference type="InterPro" id="IPR027417">
    <property type="entry name" value="P-loop_NTPase"/>
</dbReference>
<evidence type="ECO:0000313" key="4">
    <source>
        <dbReference type="Proteomes" id="UP000008206"/>
    </source>
</evidence>
<keyword evidence="4" id="KW-1185">Reference proteome</keyword>
<evidence type="ECO:0000313" key="3">
    <source>
        <dbReference type="EMBL" id="ADN18097.1"/>
    </source>
</evidence>
<evidence type="ECO:0000259" key="1">
    <source>
        <dbReference type="PROSITE" id="PS51192"/>
    </source>
</evidence>
<dbReference type="PROSITE" id="PS51192">
    <property type="entry name" value="HELICASE_ATP_BIND_1"/>
    <property type="match status" value="1"/>
</dbReference>
<dbReference type="PANTHER" id="PTHR47396:SF1">
    <property type="entry name" value="ATP-DEPENDENT HELICASE IRC3-RELATED"/>
    <property type="match status" value="1"/>
</dbReference>
<dbReference type="PROSITE" id="PS51194">
    <property type="entry name" value="HELICASE_CTER"/>
    <property type="match status" value="1"/>
</dbReference>
<dbReference type="Gene3D" id="3.40.50.300">
    <property type="entry name" value="P-loop containing nucleotide triphosphate hydrolases"/>
    <property type="match status" value="2"/>
</dbReference>
<dbReference type="InterPro" id="IPR014001">
    <property type="entry name" value="Helicase_ATP-bd"/>
</dbReference>
<keyword evidence="3" id="KW-0614">Plasmid</keyword>
<accession>E0UMB7</accession>
<proteinExistence type="predicted"/>
<dbReference type="HOGENOM" id="CLU_014765_3_1_3"/>
<dbReference type="GO" id="GO:0005829">
    <property type="term" value="C:cytosol"/>
    <property type="evidence" value="ECO:0007669"/>
    <property type="project" value="TreeGrafter"/>
</dbReference>
<dbReference type="KEGG" id="cyj:Cyan7822_6297"/>
<dbReference type="RefSeq" id="WP_013334845.1">
    <property type="nucleotide sequence ID" value="NC_014534.1"/>
</dbReference>
<dbReference type="Pfam" id="PF00271">
    <property type="entry name" value="Helicase_C"/>
    <property type="match status" value="1"/>
</dbReference>
<geneLocation type="plasmid" evidence="3 4">
    <name>Cy782202</name>
</geneLocation>
<reference evidence="4" key="1">
    <citation type="journal article" date="2011" name="MBio">
        <title>Novel metabolic attributes of the genus Cyanothece, comprising a group of unicellular nitrogen-fixing Cyanobacteria.</title>
        <authorList>
            <person name="Bandyopadhyay A."/>
            <person name="Elvitigala T."/>
            <person name="Welsh E."/>
            <person name="Stockel J."/>
            <person name="Liberton M."/>
            <person name="Min H."/>
            <person name="Sherman L.A."/>
            <person name="Pakrasi H.B."/>
        </authorList>
    </citation>
    <scope>NUCLEOTIDE SEQUENCE [LARGE SCALE GENOMIC DNA]</scope>
    <source>
        <strain evidence="4">PCC 7822</strain>
        <plasmid evidence="4">Cy782202</plasmid>
    </source>
</reference>
<dbReference type="SUPFAM" id="SSF52540">
    <property type="entry name" value="P-loop containing nucleoside triphosphate hydrolases"/>
    <property type="match status" value="1"/>
</dbReference>
<dbReference type="SMART" id="SM00487">
    <property type="entry name" value="DEXDc"/>
    <property type="match status" value="1"/>
</dbReference>
<dbReference type="SMART" id="SM00490">
    <property type="entry name" value="HELICc"/>
    <property type="match status" value="1"/>
</dbReference>
<evidence type="ECO:0000259" key="2">
    <source>
        <dbReference type="PROSITE" id="PS51194"/>
    </source>
</evidence>
<dbReference type="AlphaFoldDB" id="E0UMB7"/>
<dbReference type="GO" id="GO:0003677">
    <property type="term" value="F:DNA binding"/>
    <property type="evidence" value="ECO:0007669"/>
    <property type="project" value="InterPro"/>
</dbReference>
<organism evidence="3 4">
    <name type="scientific">Gloeothece verrucosa (strain PCC 7822)</name>
    <name type="common">Cyanothece sp. (strain PCC 7822)</name>
    <dbReference type="NCBI Taxonomy" id="497965"/>
    <lineage>
        <taxon>Bacteria</taxon>
        <taxon>Bacillati</taxon>
        <taxon>Cyanobacteriota</taxon>
        <taxon>Cyanophyceae</taxon>
        <taxon>Oscillatoriophycideae</taxon>
        <taxon>Chroococcales</taxon>
        <taxon>Aphanothecaceae</taxon>
        <taxon>Gloeothece</taxon>
        <taxon>Gloeothece verrucosa</taxon>
    </lineage>
</organism>
<protein>
    <submittedName>
        <fullName evidence="3">Type III restriction protein res subunit</fullName>
    </submittedName>
</protein>
<dbReference type="Proteomes" id="UP000008206">
    <property type="component" value="Plasmid Cy782202"/>
</dbReference>
<dbReference type="OrthoDB" id="9802848at2"/>
<sequence>MQLRPYQTKVIEETHFKRKISQRILIIAGTGAGKTVIGSRLISDFVSLGQKVIFLVHRDILIKQTLKKLEGINLPYGIIAGSYPENLSQQVQIASIQTLSRRGKQWLQAEFPFTVAIFDESHLTNWFNFSLELCPKLPKKNNQTIIGLTATPWRRLKSQSMGDIYETSVLAPLPIELIEQGFLVPFSYYSIGKINKKGLVLHSSGEYTEASLKLKCNTHEMRSHIVSEWIAKAKGRKTIAFTIDIEHAQALAADFNAVGMRAAKVDGTMGIDDREKLYAQLDTGDLQVLCSCEALSEGFDVPIVSCVILARLTTSRAKYFQQIGRGARIVTDGRIKRDCLVLDPVGMVEGFGFLESLTKDDFNIEPSARRKEGGEAPVKQCPGCDRLILAAFPNCPECKFNFPPKHLAAPPQPLHLCIPPNRQEHYQYYQSLLRQAFNERASPSIADGKFKQKYGYPPPLSWRTGAIFGNNPTLENQKDYQKYLQEIATKNNFNQTWIEENLWELKH</sequence>
<dbReference type="GO" id="GO:0005524">
    <property type="term" value="F:ATP binding"/>
    <property type="evidence" value="ECO:0007669"/>
    <property type="project" value="InterPro"/>
</dbReference>
<gene>
    <name evidence="3" type="ordered locus">Cyan7822_6297</name>
</gene>
<dbReference type="GO" id="GO:0016787">
    <property type="term" value="F:hydrolase activity"/>
    <property type="evidence" value="ECO:0007669"/>
    <property type="project" value="InterPro"/>
</dbReference>
<name>E0UMB7_GLOV7</name>
<dbReference type="InterPro" id="IPR006935">
    <property type="entry name" value="Helicase/UvrB_N"/>
</dbReference>